<organism evidence="1 2">
    <name type="scientific">Vicia faba</name>
    <name type="common">Broad bean</name>
    <name type="synonym">Faba vulgaris</name>
    <dbReference type="NCBI Taxonomy" id="3906"/>
    <lineage>
        <taxon>Eukaryota</taxon>
        <taxon>Viridiplantae</taxon>
        <taxon>Streptophyta</taxon>
        <taxon>Embryophyta</taxon>
        <taxon>Tracheophyta</taxon>
        <taxon>Spermatophyta</taxon>
        <taxon>Magnoliopsida</taxon>
        <taxon>eudicotyledons</taxon>
        <taxon>Gunneridae</taxon>
        <taxon>Pentapetalae</taxon>
        <taxon>rosids</taxon>
        <taxon>fabids</taxon>
        <taxon>Fabales</taxon>
        <taxon>Fabaceae</taxon>
        <taxon>Papilionoideae</taxon>
        <taxon>50 kb inversion clade</taxon>
        <taxon>NPAAA clade</taxon>
        <taxon>Hologalegina</taxon>
        <taxon>IRL clade</taxon>
        <taxon>Fabeae</taxon>
        <taxon>Vicia</taxon>
    </lineage>
</organism>
<dbReference type="AlphaFoldDB" id="A0AAV0YTK6"/>
<keyword evidence="2" id="KW-1185">Reference proteome</keyword>
<name>A0AAV0YTK6_VICFA</name>
<sequence>MQPGVYRCCLHRRATKPVHRPYKINPDATQYCSSSFSFLDIWYMYFFAGKKEKRRKTSRYSKSKSSRGTYHFPLMLSLSFHREFHLTRRDPPGIRHHSP</sequence>
<accession>A0AAV0YTK6</accession>
<evidence type="ECO:0000313" key="1">
    <source>
        <dbReference type="EMBL" id="CAI8587685.1"/>
    </source>
</evidence>
<protein>
    <submittedName>
        <fullName evidence="1">Uncharacterized protein</fullName>
    </submittedName>
</protein>
<gene>
    <name evidence="1" type="ORF">VFH_I311800</name>
</gene>
<dbReference type="Proteomes" id="UP001157006">
    <property type="component" value="Chromosome 1L"/>
</dbReference>
<proteinExistence type="predicted"/>
<reference evidence="1 2" key="1">
    <citation type="submission" date="2023-01" db="EMBL/GenBank/DDBJ databases">
        <authorList>
            <person name="Kreplak J."/>
        </authorList>
    </citation>
    <scope>NUCLEOTIDE SEQUENCE [LARGE SCALE GENOMIC DNA]</scope>
</reference>
<dbReference type="EMBL" id="OX451736">
    <property type="protein sequence ID" value="CAI8587685.1"/>
    <property type="molecule type" value="Genomic_DNA"/>
</dbReference>
<evidence type="ECO:0000313" key="2">
    <source>
        <dbReference type="Proteomes" id="UP001157006"/>
    </source>
</evidence>